<protein>
    <submittedName>
        <fullName evidence="1">Uncharacterized protein</fullName>
    </submittedName>
</protein>
<dbReference type="AlphaFoldDB" id="A0A6G1E9X3"/>
<evidence type="ECO:0000313" key="1">
    <source>
        <dbReference type="EMBL" id="KAF0921915.1"/>
    </source>
</evidence>
<gene>
    <name evidence="1" type="ORF">E2562_020524</name>
</gene>
<proteinExistence type="predicted"/>
<sequence length="75" mass="8186">MLRDGWGRMRGGSLAGQICAREGRLRRARPLQRQGNTDGGGGSSPRLLGMPFLLLGAPPLLWPICFRIWSWGVPG</sequence>
<organism evidence="1 2">
    <name type="scientific">Oryza meyeriana var. granulata</name>
    <dbReference type="NCBI Taxonomy" id="110450"/>
    <lineage>
        <taxon>Eukaryota</taxon>
        <taxon>Viridiplantae</taxon>
        <taxon>Streptophyta</taxon>
        <taxon>Embryophyta</taxon>
        <taxon>Tracheophyta</taxon>
        <taxon>Spermatophyta</taxon>
        <taxon>Magnoliopsida</taxon>
        <taxon>Liliopsida</taxon>
        <taxon>Poales</taxon>
        <taxon>Poaceae</taxon>
        <taxon>BOP clade</taxon>
        <taxon>Oryzoideae</taxon>
        <taxon>Oryzeae</taxon>
        <taxon>Oryzinae</taxon>
        <taxon>Oryza</taxon>
        <taxon>Oryza meyeriana</taxon>
    </lineage>
</organism>
<evidence type="ECO:0000313" key="2">
    <source>
        <dbReference type="Proteomes" id="UP000479710"/>
    </source>
</evidence>
<reference evidence="1 2" key="1">
    <citation type="submission" date="2019-11" db="EMBL/GenBank/DDBJ databases">
        <title>Whole genome sequence of Oryza granulata.</title>
        <authorList>
            <person name="Li W."/>
        </authorList>
    </citation>
    <scope>NUCLEOTIDE SEQUENCE [LARGE SCALE GENOMIC DNA]</scope>
    <source>
        <strain evidence="2">cv. Menghai</strain>
        <tissue evidence="1">Leaf</tissue>
    </source>
</reference>
<dbReference type="EMBL" id="SPHZ02000004">
    <property type="protein sequence ID" value="KAF0921915.1"/>
    <property type="molecule type" value="Genomic_DNA"/>
</dbReference>
<comment type="caution">
    <text evidence="1">The sequence shown here is derived from an EMBL/GenBank/DDBJ whole genome shotgun (WGS) entry which is preliminary data.</text>
</comment>
<keyword evidence="2" id="KW-1185">Reference proteome</keyword>
<name>A0A6G1E9X3_9ORYZ</name>
<dbReference type="Proteomes" id="UP000479710">
    <property type="component" value="Unassembled WGS sequence"/>
</dbReference>
<accession>A0A6G1E9X3</accession>